<feature type="domain" description="PTS EIIB type-4" evidence="8">
    <location>
        <begin position="1"/>
        <end position="155"/>
    </location>
</feature>
<dbReference type="Proteomes" id="UP001501577">
    <property type="component" value="Unassembled WGS sequence"/>
</dbReference>
<organism evidence="9 10">
    <name type="scientific">Tetragenococcus solitarius</name>
    <dbReference type="NCBI Taxonomy" id="71453"/>
    <lineage>
        <taxon>Bacteria</taxon>
        <taxon>Bacillati</taxon>
        <taxon>Bacillota</taxon>
        <taxon>Bacilli</taxon>
        <taxon>Lactobacillales</taxon>
        <taxon>Enterococcaceae</taxon>
        <taxon>Tetragenococcus</taxon>
    </lineage>
</organism>
<evidence type="ECO:0000256" key="7">
    <source>
        <dbReference type="ARBA" id="ARBA00022777"/>
    </source>
</evidence>
<evidence type="ECO:0000313" key="10">
    <source>
        <dbReference type="Proteomes" id="UP001501577"/>
    </source>
</evidence>
<comment type="caution">
    <text evidence="9">The sequence shown here is derived from an EMBL/GenBank/DDBJ whole genome shotgun (WGS) entry which is preliminary data.</text>
</comment>
<dbReference type="EMBL" id="BAAAXQ010000015">
    <property type="protein sequence ID" value="GAA3012642.1"/>
    <property type="molecule type" value="Genomic_DNA"/>
</dbReference>
<dbReference type="InterPro" id="IPR036667">
    <property type="entry name" value="PTS_IIB_sorbose-sp_sf"/>
</dbReference>
<evidence type="ECO:0000256" key="1">
    <source>
        <dbReference type="ARBA" id="ARBA00004496"/>
    </source>
</evidence>
<proteinExistence type="predicted"/>
<dbReference type="InterPro" id="IPR004720">
    <property type="entry name" value="PTS_IIB_sorbose-sp"/>
</dbReference>
<evidence type="ECO:0000256" key="2">
    <source>
        <dbReference type="ARBA" id="ARBA00022448"/>
    </source>
</evidence>
<keyword evidence="3" id="KW-0963">Cytoplasm</keyword>
<keyword evidence="7" id="KW-0418">Kinase</keyword>
<evidence type="ECO:0000256" key="6">
    <source>
        <dbReference type="ARBA" id="ARBA00022683"/>
    </source>
</evidence>
<gene>
    <name evidence="9" type="ORF">GCM10019998_06060</name>
</gene>
<evidence type="ECO:0000256" key="3">
    <source>
        <dbReference type="ARBA" id="ARBA00022490"/>
    </source>
</evidence>
<reference evidence="10" key="1">
    <citation type="journal article" date="2019" name="Int. J. Syst. Evol. Microbiol.">
        <title>The Global Catalogue of Microorganisms (GCM) 10K type strain sequencing project: providing services to taxonomists for standard genome sequencing and annotation.</title>
        <authorList>
            <consortium name="The Broad Institute Genomics Platform"/>
            <consortium name="The Broad Institute Genome Sequencing Center for Infectious Disease"/>
            <person name="Wu L."/>
            <person name="Ma J."/>
        </authorList>
    </citation>
    <scope>NUCLEOTIDE SEQUENCE [LARGE SCALE GENOMIC DNA]</scope>
    <source>
        <strain evidence="10">JCM 8736</strain>
    </source>
</reference>
<accession>A0ABN3Y1Y1</accession>
<evidence type="ECO:0000259" key="8">
    <source>
        <dbReference type="PROSITE" id="PS51101"/>
    </source>
</evidence>
<keyword evidence="5" id="KW-0808">Transferase</keyword>
<comment type="subcellular location">
    <subcellularLocation>
        <location evidence="1">Cytoplasm</location>
    </subcellularLocation>
</comment>
<evidence type="ECO:0000256" key="5">
    <source>
        <dbReference type="ARBA" id="ARBA00022679"/>
    </source>
</evidence>
<dbReference type="PROSITE" id="PS51101">
    <property type="entry name" value="PTS_EIIB_TYPE_4"/>
    <property type="match status" value="1"/>
</dbReference>
<dbReference type="RefSeq" id="WP_068708770.1">
    <property type="nucleotide sequence ID" value="NZ_BAAAXQ010000015.1"/>
</dbReference>
<keyword evidence="4" id="KW-0762">Sugar transport</keyword>
<dbReference type="SUPFAM" id="SSF52728">
    <property type="entry name" value="PTS IIb component"/>
    <property type="match status" value="1"/>
</dbReference>
<sequence length="155" mass="17431">MNIAITRIDERLIHGQVAYSWSVEYQVNEIVVVDDEIVHDDMQKMLLEMAAPKGKSLQILSVEQAADYLKGSENKTVFLVVRTPQTILDLVNKGVHFDSINIGGMYYKEGKEQITKTVYVDDSEKQIFKELASKGVLLDVRTAPGDKSIDLTTKI</sequence>
<evidence type="ECO:0000313" key="9">
    <source>
        <dbReference type="EMBL" id="GAA3012642.1"/>
    </source>
</evidence>
<protein>
    <submittedName>
        <fullName evidence="9">PTS system mannose/fructose/N-acetylgalactosamine-transporter subunit IIB</fullName>
    </submittedName>
</protein>
<keyword evidence="10" id="KW-1185">Reference proteome</keyword>
<dbReference type="Gene3D" id="3.40.35.10">
    <property type="entry name" value="Phosphotransferase system, sorbose subfamily IIB component"/>
    <property type="match status" value="1"/>
</dbReference>
<name>A0ABN3Y1Y1_9ENTE</name>
<keyword evidence="6" id="KW-0598">Phosphotransferase system</keyword>
<keyword evidence="2" id="KW-0813">Transport</keyword>
<dbReference type="Pfam" id="PF03830">
    <property type="entry name" value="PTSIIB_sorb"/>
    <property type="match status" value="1"/>
</dbReference>
<evidence type="ECO:0000256" key="4">
    <source>
        <dbReference type="ARBA" id="ARBA00022597"/>
    </source>
</evidence>